<dbReference type="OrthoDB" id="6353039at2759"/>
<sequence length="1463" mass="165118">MEANAMSVTETLSKALKDMDQKSETVKLNLNTQIESIRTEMGVSKIHLRQEKFIEQETRIPVRPQTPSARQDVSIRSALESLQAKVLYRRTLLDIATSPREQPSRPLSIMPSVCGPSPGDDTSSDTSPEHPPATIVPIIIHIVAALVIHALKISGYSNTSILIVDESPDLLIQSFIVVDGITENCVLGLDALYGHKFIFDGSERTIYRMRILDQPTHEPVMITPRKITIPPYTAQVVESERGEEELPPNIACSVIPAPELPKGVHLDPFVSKKQGNGLFRIVIINETDTQITIPAFRVLGTVVFTEEKTQHTVASCSYQNTFAFKTEDLGKTGLVKHTINTQGKEPIRLRPYRNSPRQKEVAKEILQELLRHNIIRLSVSPWATPIVLVRKKSGEKRLCIDCRKLNANIKKDSFPLPKIDDVLDLLQGQKLFSTLDLTLGYWQIVMDEQSKEKTAFIVDNNLYEWNRLTFGLTNARGTFQVLRNFVLTSVLGKSCLVYLDDIILFSKTIEEHVLHLREILGLLEKANLKRSYQNANSCMIRFIEKFSTIAHTLLLQSKGKPKDEIKWGSEEEKALEVLRKSLITQPVLSYPDFGKKFIIFTNDHGLGAVLSQDIDGKDHPIAYDSRHLKDREKKILTPLVIVSDCRSLQWLQTFKDETGRLGRWVVMLGNLKYTVRYRPGRVNENADFISRIPVAAVQPKDADSIIQEQRSESLCQDIRSYRENGLLWEENRRQMPTRPFVQVVVPLSLRQALVEEYHDSPLSSPLAYQRTCQRLRDKYYWLSMLEDVKESCQKSQAPFETSGLDFLEPINPTSFEGNNLILVITDYFTKLVEVVALPDQTAATTFKALVEKVINYHGCPRVIISDHETPYYLNHGRDAVMPIDRWLQTTPSDPITPQDYKSGTMKRLFKAFYLVKENLEKARAQQKEQYNKRVMFEYQIGDKLIWKNDPCTDFENLRLNPARQVIEEEEEEELTTVEDDIVETPDSREAFSLDLPIDENKMNISNSFFGFTSPDRGDDEVAQPARPERRTGLRPWSSRRKPKIAFQTLVLAAFCGMRLAFNATTCNCDKAIHKRFLQFNDEGCKPKITSAATVKVYCSVFSTLPVTQRFLGHTYLAVKKVSVGLCKPYGSRSLGFSRTTPKADAKISNKNMNISTVLRAKIDAVEHMQYIQDITVEMSNGLTEEIGYNGLLAASNLNLPNCTKLQPTGTDVAVLQCTPQVVTFSTAITDCGLQPKVGNSTISVEGWKLTAHRDSDFVNFNGRTHSYKNGTWEPIVPFVAIKGTKLINALSFEVDNTLALFKPRPVVGKLSLNQPEAARGTMANAYETCPVCSNNHMIPARGANPPYPVINPRRKFHIIGLPSAGALIKSFGTARAPPSSASGFTKRHFIAGDDDYRVQEYVPTRYHVNTDYAKENAYEDRLPRYSTPSPEGYDHADPLEESIWEPPSSPIQAQEDAPAHNEI</sequence>
<dbReference type="Pfam" id="PF17919">
    <property type="entry name" value="RT_RNaseH_2"/>
    <property type="match status" value="1"/>
</dbReference>
<feature type="compositionally biased region" description="Low complexity" evidence="3">
    <location>
        <begin position="115"/>
        <end position="130"/>
    </location>
</feature>
<gene>
    <name evidence="5" type="ORF">APZ42_012567</name>
</gene>
<evidence type="ECO:0000259" key="4">
    <source>
        <dbReference type="PROSITE" id="PS50994"/>
    </source>
</evidence>
<dbReference type="InterPro" id="IPR036397">
    <property type="entry name" value="RNaseH_sf"/>
</dbReference>
<dbReference type="InterPro" id="IPR000477">
    <property type="entry name" value="RT_dom"/>
</dbReference>
<evidence type="ECO:0000256" key="3">
    <source>
        <dbReference type="SAM" id="MobiDB-lite"/>
    </source>
</evidence>
<dbReference type="Proteomes" id="UP000076858">
    <property type="component" value="Unassembled WGS sequence"/>
</dbReference>
<dbReference type="PANTHER" id="PTHR37984:SF5">
    <property type="entry name" value="PROTEIN NYNRIN-LIKE"/>
    <property type="match status" value="1"/>
</dbReference>
<protein>
    <recommendedName>
        <fullName evidence="1">RNA-directed DNA polymerase</fullName>
        <ecNumber evidence="1">2.7.7.49</ecNumber>
    </recommendedName>
</protein>
<name>A0A162RML6_9CRUS</name>
<dbReference type="InterPro" id="IPR043502">
    <property type="entry name" value="DNA/RNA_pol_sf"/>
</dbReference>
<proteinExistence type="predicted"/>
<dbReference type="EC" id="2.7.7.49" evidence="1"/>
<dbReference type="InterPro" id="IPR043128">
    <property type="entry name" value="Rev_trsase/Diguanyl_cyclase"/>
</dbReference>
<dbReference type="EMBL" id="LRGB01000139">
    <property type="protein sequence ID" value="KZS20641.1"/>
    <property type="molecule type" value="Genomic_DNA"/>
</dbReference>
<dbReference type="Gene3D" id="3.30.420.10">
    <property type="entry name" value="Ribonuclease H-like superfamily/Ribonuclease H"/>
    <property type="match status" value="1"/>
</dbReference>
<dbReference type="GO" id="GO:0015074">
    <property type="term" value="P:DNA integration"/>
    <property type="evidence" value="ECO:0007669"/>
    <property type="project" value="InterPro"/>
</dbReference>
<dbReference type="Pfam" id="PF00078">
    <property type="entry name" value="RVT_1"/>
    <property type="match status" value="1"/>
</dbReference>
<dbReference type="InterPro" id="IPR041588">
    <property type="entry name" value="Integrase_H2C2"/>
</dbReference>
<dbReference type="InterPro" id="IPR001584">
    <property type="entry name" value="Integrase_cat-core"/>
</dbReference>
<keyword evidence="2" id="KW-0511">Multifunctional enzyme</keyword>
<evidence type="ECO:0000313" key="5">
    <source>
        <dbReference type="EMBL" id="KZS20641.1"/>
    </source>
</evidence>
<dbReference type="PROSITE" id="PS50994">
    <property type="entry name" value="INTEGRASE"/>
    <property type="match status" value="1"/>
</dbReference>
<evidence type="ECO:0000256" key="1">
    <source>
        <dbReference type="ARBA" id="ARBA00012493"/>
    </source>
</evidence>
<dbReference type="InterPro" id="IPR041577">
    <property type="entry name" value="RT_RNaseH_2"/>
</dbReference>
<dbReference type="GO" id="GO:0003964">
    <property type="term" value="F:RNA-directed DNA polymerase activity"/>
    <property type="evidence" value="ECO:0007669"/>
    <property type="project" value="UniProtKB-EC"/>
</dbReference>
<organism evidence="5 6">
    <name type="scientific">Daphnia magna</name>
    <dbReference type="NCBI Taxonomy" id="35525"/>
    <lineage>
        <taxon>Eukaryota</taxon>
        <taxon>Metazoa</taxon>
        <taxon>Ecdysozoa</taxon>
        <taxon>Arthropoda</taxon>
        <taxon>Crustacea</taxon>
        <taxon>Branchiopoda</taxon>
        <taxon>Diplostraca</taxon>
        <taxon>Cladocera</taxon>
        <taxon>Anomopoda</taxon>
        <taxon>Daphniidae</taxon>
        <taxon>Daphnia</taxon>
    </lineage>
</organism>
<dbReference type="CDD" id="cd01647">
    <property type="entry name" value="RT_LTR"/>
    <property type="match status" value="1"/>
</dbReference>
<dbReference type="InterPro" id="IPR012337">
    <property type="entry name" value="RNaseH-like_sf"/>
</dbReference>
<dbReference type="SUPFAM" id="SSF53098">
    <property type="entry name" value="Ribonuclease H-like"/>
    <property type="match status" value="1"/>
</dbReference>
<dbReference type="InterPro" id="IPR050951">
    <property type="entry name" value="Retrovirus_Pol_polyprotein"/>
</dbReference>
<feature type="region of interest" description="Disordered" evidence="3">
    <location>
        <begin position="99"/>
        <end position="130"/>
    </location>
</feature>
<dbReference type="PANTHER" id="PTHR37984">
    <property type="entry name" value="PROTEIN CBG26694"/>
    <property type="match status" value="1"/>
</dbReference>
<dbReference type="GO" id="GO:0042575">
    <property type="term" value="C:DNA polymerase complex"/>
    <property type="evidence" value="ECO:0007669"/>
    <property type="project" value="UniProtKB-ARBA"/>
</dbReference>
<evidence type="ECO:0000256" key="2">
    <source>
        <dbReference type="ARBA" id="ARBA00023268"/>
    </source>
</evidence>
<dbReference type="SUPFAM" id="SSF56672">
    <property type="entry name" value="DNA/RNA polymerases"/>
    <property type="match status" value="1"/>
</dbReference>
<comment type="caution">
    <text evidence="5">The sequence shown here is derived from an EMBL/GenBank/DDBJ whole genome shotgun (WGS) entry which is preliminary data.</text>
</comment>
<dbReference type="STRING" id="35525.A0A162RML6"/>
<feature type="region of interest" description="Disordered" evidence="3">
    <location>
        <begin position="1016"/>
        <end position="1035"/>
    </location>
</feature>
<dbReference type="Gene3D" id="3.30.70.270">
    <property type="match status" value="1"/>
</dbReference>
<feature type="region of interest" description="Disordered" evidence="3">
    <location>
        <begin position="1420"/>
        <end position="1463"/>
    </location>
</feature>
<keyword evidence="6" id="KW-1185">Reference proteome</keyword>
<dbReference type="Gene3D" id="1.10.340.70">
    <property type="match status" value="1"/>
</dbReference>
<evidence type="ECO:0000313" key="6">
    <source>
        <dbReference type="Proteomes" id="UP000076858"/>
    </source>
</evidence>
<dbReference type="Pfam" id="PF17921">
    <property type="entry name" value="Integrase_H2C2"/>
    <property type="match status" value="1"/>
</dbReference>
<reference evidence="5 6" key="1">
    <citation type="submission" date="2016-03" db="EMBL/GenBank/DDBJ databases">
        <title>EvidentialGene: Evidence-directed Construction of Genes on Genomes.</title>
        <authorList>
            <person name="Gilbert D.G."/>
            <person name="Choi J.-H."/>
            <person name="Mockaitis K."/>
            <person name="Colbourne J."/>
            <person name="Pfrender M."/>
        </authorList>
    </citation>
    <scope>NUCLEOTIDE SEQUENCE [LARGE SCALE GENOMIC DNA]</scope>
    <source>
        <strain evidence="5 6">Xinb3</strain>
        <tissue evidence="5">Complete organism</tissue>
    </source>
</reference>
<accession>A0A162RML6</accession>
<dbReference type="GO" id="GO:0003676">
    <property type="term" value="F:nucleic acid binding"/>
    <property type="evidence" value="ECO:0007669"/>
    <property type="project" value="InterPro"/>
</dbReference>
<feature type="domain" description="Integrase catalytic" evidence="4">
    <location>
        <begin position="794"/>
        <end position="969"/>
    </location>
</feature>
<dbReference type="Gene3D" id="3.10.10.10">
    <property type="entry name" value="HIV Type 1 Reverse Transcriptase, subunit A, domain 1"/>
    <property type="match status" value="1"/>
</dbReference>